<sequence>MNTHVRLQFALKRSVSALLVILSVGATFIVVPQQASAARADATSDRTVEVLVSCSPTSLSLGSTATCTGSVRDTETGGTKTVPQGTVALTVDSGRIGIITACTLAYVSTANQSECSFKIINLSNGNGAPVLKFNYTPAADDIHQTKFKEIVLNFSGSTFKQHSESSLSAGTPGTSLRVFTVGCASSSSRYIGAFLATAGDPATSGQVSEKVWEANPETDGSYDWSTALESDHPTGTFYVRFYCANASPASYTDASVLATSSLYTYVVSAAASSSARAAVQAATPSSALPGTLTADPEDTSGIDTEFIPGAQMITLKQRVDAALPLVSRVDRLSQAFLGKIPPRSFVDLWVKNFVAGRTDAQLVAALATRPEYFWSYALLTPAQFVDRAYFVLLGRAPTTNERLTLAKAISTGKQSRQAALAAIASSPEHIIKTANRSYVTAAYQALTPTMPTPANLAQYTGELNDRGPKVAMLENLALSRSTFENWIAAITTSPATSRF</sequence>
<evidence type="ECO:0000313" key="1">
    <source>
        <dbReference type="EMBL" id="CAB4821678.1"/>
    </source>
</evidence>
<organism evidence="1">
    <name type="scientific">freshwater metagenome</name>
    <dbReference type="NCBI Taxonomy" id="449393"/>
    <lineage>
        <taxon>unclassified sequences</taxon>
        <taxon>metagenomes</taxon>
        <taxon>ecological metagenomes</taxon>
    </lineage>
</organism>
<name>A0A6J6ZQZ7_9ZZZZ</name>
<dbReference type="AlphaFoldDB" id="A0A6J6ZQZ7"/>
<accession>A0A6J6ZQZ7</accession>
<dbReference type="EMBL" id="CAFAAQ010000214">
    <property type="protein sequence ID" value="CAB4821678.1"/>
    <property type="molecule type" value="Genomic_DNA"/>
</dbReference>
<gene>
    <name evidence="1" type="ORF">UFOPK3046_01767</name>
</gene>
<reference evidence="1" key="1">
    <citation type="submission" date="2020-05" db="EMBL/GenBank/DDBJ databases">
        <authorList>
            <person name="Chiriac C."/>
            <person name="Salcher M."/>
            <person name="Ghai R."/>
            <person name="Kavagutti S V."/>
        </authorList>
    </citation>
    <scope>NUCLEOTIDE SEQUENCE</scope>
</reference>
<proteinExistence type="predicted"/>
<protein>
    <submittedName>
        <fullName evidence="1">Unannotated protein</fullName>
    </submittedName>
</protein>